<protein>
    <submittedName>
        <fullName evidence="2">Uncharacterized protein</fullName>
    </submittedName>
</protein>
<name>A0A1Y2DWU5_9FUNG</name>
<evidence type="ECO:0000313" key="3">
    <source>
        <dbReference type="Proteomes" id="UP000193920"/>
    </source>
</evidence>
<reference evidence="2 3" key="1">
    <citation type="submission" date="2016-08" db="EMBL/GenBank/DDBJ databases">
        <title>A Parts List for Fungal Cellulosomes Revealed by Comparative Genomics.</title>
        <authorList>
            <consortium name="DOE Joint Genome Institute"/>
            <person name="Haitjema C.H."/>
            <person name="Gilmore S.P."/>
            <person name="Henske J.K."/>
            <person name="Solomon K.V."/>
            <person name="De Groot R."/>
            <person name="Kuo A."/>
            <person name="Mondo S.J."/>
            <person name="Salamov A.A."/>
            <person name="Labutti K."/>
            <person name="Zhao Z."/>
            <person name="Chiniquy J."/>
            <person name="Barry K."/>
            <person name="Brewer H.M."/>
            <person name="Purvine S.O."/>
            <person name="Wright A.T."/>
            <person name="Boxma B."/>
            <person name="Van Alen T."/>
            <person name="Hackstein J.H."/>
            <person name="Baker S.E."/>
            <person name="Grigoriev I.V."/>
            <person name="O'Malley M.A."/>
        </authorList>
    </citation>
    <scope>NUCLEOTIDE SEQUENCE [LARGE SCALE GENOMIC DNA]</scope>
    <source>
        <strain evidence="2 3">G1</strain>
    </source>
</reference>
<comment type="caution">
    <text evidence="2">The sequence shown here is derived from an EMBL/GenBank/DDBJ whole genome shotgun (WGS) entry which is preliminary data.</text>
</comment>
<feature type="region of interest" description="Disordered" evidence="1">
    <location>
        <begin position="88"/>
        <end position="114"/>
    </location>
</feature>
<evidence type="ECO:0000256" key="1">
    <source>
        <dbReference type="SAM" id="MobiDB-lite"/>
    </source>
</evidence>
<dbReference type="EMBL" id="MCOG01000055">
    <property type="protein sequence ID" value="ORY63741.1"/>
    <property type="molecule type" value="Genomic_DNA"/>
</dbReference>
<accession>A0A1Y2DWU5</accession>
<gene>
    <name evidence="2" type="ORF">LY90DRAFT_505191</name>
</gene>
<organism evidence="2 3">
    <name type="scientific">Neocallimastix californiae</name>
    <dbReference type="NCBI Taxonomy" id="1754190"/>
    <lineage>
        <taxon>Eukaryota</taxon>
        <taxon>Fungi</taxon>
        <taxon>Fungi incertae sedis</taxon>
        <taxon>Chytridiomycota</taxon>
        <taxon>Chytridiomycota incertae sedis</taxon>
        <taxon>Neocallimastigomycetes</taxon>
        <taxon>Neocallimastigales</taxon>
        <taxon>Neocallimastigaceae</taxon>
        <taxon>Neocallimastix</taxon>
    </lineage>
</organism>
<dbReference type="Proteomes" id="UP000193920">
    <property type="component" value="Unassembled WGS sequence"/>
</dbReference>
<evidence type="ECO:0000313" key="2">
    <source>
        <dbReference type="EMBL" id="ORY63741.1"/>
    </source>
</evidence>
<dbReference type="AlphaFoldDB" id="A0A1Y2DWU5"/>
<dbReference type="OrthoDB" id="2153224at2759"/>
<sequence length="191" mass="21659">MMSSNSFNSSYQFAESLCYTTSIPLNARTLSNSYSSQGRPISYSTAKSNYRRSYAWTNQSDPDMKERKRQSSFISNSYSNLSYIDYDSDSDSDSDDSHYDSDSGSTLNNDTIPSPSMLSESTIYSSTVCSSVDNSLKCTFSPKQKVVSFSEEVDIIKPSMIENGNKKNILKKAFKIIKMKRKEIFVYNLRF</sequence>
<proteinExistence type="predicted"/>
<keyword evidence="3" id="KW-1185">Reference proteome</keyword>